<evidence type="ECO:0000256" key="1">
    <source>
        <dbReference type="SAM" id="MobiDB-lite"/>
    </source>
</evidence>
<protein>
    <recommendedName>
        <fullName evidence="2">Sialidase domain-containing protein</fullName>
    </recommendedName>
</protein>
<dbReference type="EMBL" id="CACSIO010000012">
    <property type="protein sequence ID" value="CAA0110111.1"/>
    <property type="molecule type" value="Genomic_DNA"/>
</dbReference>
<accession>A0A5S9PYE2</accession>
<dbReference type="InterPro" id="IPR036278">
    <property type="entry name" value="Sialidase_sf"/>
</dbReference>
<reference evidence="4 5" key="1">
    <citation type="submission" date="2019-11" db="EMBL/GenBank/DDBJ databases">
        <authorList>
            <person name="Holert J."/>
        </authorList>
    </citation>
    <scope>NUCLEOTIDE SEQUENCE [LARGE SCALE GENOMIC DNA]</scope>
    <source>
        <strain evidence="4">SB11_3</strain>
    </source>
</reference>
<feature type="domain" description="Sialidase" evidence="2">
    <location>
        <begin position="338"/>
        <end position="509"/>
    </location>
</feature>
<dbReference type="PROSITE" id="PS51257">
    <property type="entry name" value="PROKAR_LIPOPROTEIN"/>
    <property type="match status" value="1"/>
</dbReference>
<dbReference type="PANTHER" id="PTHR43752:SF2">
    <property type="entry name" value="BNR_ASP-BOX REPEAT FAMILY PROTEIN"/>
    <property type="match status" value="1"/>
</dbReference>
<evidence type="ECO:0000313" key="3">
    <source>
        <dbReference type="EMBL" id="CAA0094790.1"/>
    </source>
</evidence>
<dbReference type="Pfam" id="PF13088">
    <property type="entry name" value="BNR_2"/>
    <property type="match status" value="1"/>
</dbReference>
<dbReference type="OrthoDB" id="41724at2"/>
<gene>
    <name evidence="4" type="ORF">OPDIPICF_01532</name>
    <name evidence="3" type="ORF">OPDIPICF_04002</name>
</gene>
<name>A0A5S9PYE2_9GAMM</name>
<evidence type="ECO:0000313" key="4">
    <source>
        <dbReference type="EMBL" id="CAA0110111.1"/>
    </source>
</evidence>
<dbReference type="InterPro" id="IPR011040">
    <property type="entry name" value="Sialidase"/>
</dbReference>
<evidence type="ECO:0000313" key="5">
    <source>
        <dbReference type="Proteomes" id="UP000441399"/>
    </source>
</evidence>
<evidence type="ECO:0000259" key="2">
    <source>
        <dbReference type="Pfam" id="PF13088"/>
    </source>
</evidence>
<feature type="compositionally biased region" description="Low complexity" evidence="1">
    <location>
        <begin position="21"/>
        <end position="33"/>
    </location>
</feature>
<keyword evidence="5" id="KW-1185">Reference proteome</keyword>
<dbReference type="Proteomes" id="UP000441399">
    <property type="component" value="Unassembled WGS sequence"/>
</dbReference>
<dbReference type="AlphaFoldDB" id="A0A5S9PYE2"/>
<dbReference type="SUPFAM" id="SSF50939">
    <property type="entry name" value="Sialidases"/>
    <property type="match status" value="1"/>
</dbReference>
<feature type="region of interest" description="Disordered" evidence="1">
    <location>
        <begin position="21"/>
        <end position="44"/>
    </location>
</feature>
<proteinExistence type="predicted"/>
<dbReference type="EMBL" id="CACSIO010000003">
    <property type="protein sequence ID" value="CAA0094790.1"/>
    <property type="molecule type" value="Genomic_DNA"/>
</dbReference>
<sequence>MKHAFWALTLIAGITACSNNSDSDGNSGGDTSSPALLNADQHIDPIFPPQGQVHTHASNLALCGDHVMAVWFSGDGERTGNEVRIKGSTARIPQTGALTWQPAFDVGYNGTGTPDTNPALITEPAQGGAVCASVEAIWETINFKDWAGAELRYRDATVSTDSNGNPSFDWEQGLAGERFTLNLADGFKDTLADQLGNSWPLKNNRFDPVGFASFAVGIVTPEALYEAIMSLLKGRMSAMSDLEFAAMADRLSDVNDTEGSALNQLIESTQGPGQLLTSIDTLRSAGSKIEGLLTFVFRLYDQYVIARLETRTLDSDSRYYQLGWETRENPQIIKRGDQERWLLPLYSDDLGISVVAYSDDDGDSWTATTIATRQGIQPSVVETTNTCEDNSQQLMAIMRNNGGVLNLNRALVSYSCNSATAWKPAQPLLAIKNESSSLTAKRITWAGDDRISIVYNPDSKRESLNLALGSTAGADFNVQTLLDVDASKKDLGISYQYPALVQLPGGDLVISFSWHTGNTPSCTRVAKDCQTIGVVRMNPDTISRP</sequence>
<dbReference type="CDD" id="cd15482">
    <property type="entry name" value="Sialidase_non-viral"/>
    <property type="match status" value="1"/>
</dbReference>
<organism evidence="4 5">
    <name type="scientific">BD1-7 clade bacterium</name>
    <dbReference type="NCBI Taxonomy" id="2029982"/>
    <lineage>
        <taxon>Bacteria</taxon>
        <taxon>Pseudomonadati</taxon>
        <taxon>Pseudomonadota</taxon>
        <taxon>Gammaproteobacteria</taxon>
        <taxon>Cellvibrionales</taxon>
        <taxon>Spongiibacteraceae</taxon>
        <taxon>BD1-7 clade</taxon>
    </lineage>
</organism>
<dbReference type="PANTHER" id="PTHR43752">
    <property type="entry name" value="BNR/ASP-BOX REPEAT FAMILY PROTEIN"/>
    <property type="match status" value="1"/>
</dbReference>
<dbReference type="Gene3D" id="2.120.10.10">
    <property type="match status" value="1"/>
</dbReference>